<comment type="caution">
    <text evidence="3">The sequence shown here is derived from an EMBL/GenBank/DDBJ whole genome shotgun (WGS) entry which is preliminary data.</text>
</comment>
<evidence type="ECO:0000313" key="4">
    <source>
        <dbReference type="Proteomes" id="UP001146793"/>
    </source>
</evidence>
<feature type="region of interest" description="Disordered" evidence="2">
    <location>
        <begin position="166"/>
        <end position="186"/>
    </location>
</feature>
<name>A0AAV7Z403_9EUKA</name>
<feature type="compositionally biased region" description="Basic residues" evidence="2">
    <location>
        <begin position="243"/>
        <end position="253"/>
    </location>
</feature>
<feature type="compositionally biased region" description="Basic and acidic residues" evidence="2">
    <location>
        <begin position="221"/>
        <end position="242"/>
    </location>
</feature>
<keyword evidence="1" id="KW-0175">Coiled coil</keyword>
<reference evidence="3" key="1">
    <citation type="submission" date="2022-08" db="EMBL/GenBank/DDBJ databases">
        <title>Novel sulphate-reducing endosymbionts in the free-living metamonad Anaeramoeba.</title>
        <authorList>
            <person name="Jerlstrom-Hultqvist J."/>
            <person name="Cepicka I."/>
            <person name="Gallot-Lavallee L."/>
            <person name="Salas-Leiva D."/>
            <person name="Curtis B.A."/>
            <person name="Zahonova K."/>
            <person name="Pipaliya S."/>
            <person name="Dacks J."/>
            <person name="Roger A.J."/>
        </authorList>
    </citation>
    <scope>NUCLEOTIDE SEQUENCE</scope>
    <source>
        <strain evidence="3">Busselton2</strain>
    </source>
</reference>
<organism evidence="3 4">
    <name type="scientific">Anaeramoeba flamelloides</name>
    <dbReference type="NCBI Taxonomy" id="1746091"/>
    <lineage>
        <taxon>Eukaryota</taxon>
        <taxon>Metamonada</taxon>
        <taxon>Anaeramoebidae</taxon>
        <taxon>Anaeramoeba</taxon>
    </lineage>
</organism>
<protein>
    <submittedName>
        <fullName evidence="3">Uncharacterized protein</fullName>
    </submittedName>
</protein>
<evidence type="ECO:0000313" key="3">
    <source>
        <dbReference type="EMBL" id="KAJ3436558.1"/>
    </source>
</evidence>
<evidence type="ECO:0000256" key="2">
    <source>
        <dbReference type="SAM" id="MobiDB-lite"/>
    </source>
</evidence>
<proteinExistence type="predicted"/>
<gene>
    <name evidence="3" type="ORF">M0812_18617</name>
</gene>
<dbReference type="AlphaFoldDB" id="A0AAV7Z403"/>
<dbReference type="EMBL" id="JANTQA010000036">
    <property type="protein sequence ID" value="KAJ3436558.1"/>
    <property type="molecule type" value="Genomic_DNA"/>
</dbReference>
<accession>A0AAV7Z403</accession>
<feature type="coiled-coil region" evidence="1">
    <location>
        <begin position="394"/>
        <end position="421"/>
    </location>
</feature>
<dbReference type="Proteomes" id="UP001146793">
    <property type="component" value="Unassembled WGS sequence"/>
</dbReference>
<evidence type="ECO:0000256" key="1">
    <source>
        <dbReference type="SAM" id="Coils"/>
    </source>
</evidence>
<sequence>MGNELPTTVSYKPIKRYLRIVNKHIKPIAILDQNCCWVDANLSFLQSISVLKKNMLFCLGLKDFFPKSQSHSKNVSTIDQFMSWFHKTKKLTSRSSSISLEYQLSSDKIGFANFNLKFFEIGSITLSQISIKIIAEPNQESDENRKSNNNQNLSDFEQTKYQKEHFADRANSNSKSKNTLTSPSMEKIINNNDVNELLKLQPLLSDSNKKKITRTKKNKRENKTKEKESETENVKEIVEEKKTKKNNNKKRKRSETEKEKKRKLMEKEIKKKMQDPKSRTIDETHLDLAECIEEVMEILQENAKKAQLNKKVKFLLDQILNLHKKSFFEKQEICKRLSYELLDERKKNQSMYSKLESQLVMILENVQSEKSLKNDLLSLNLKYKKDLLSLRKTISNFQKLLEKTQNLNVDLEEEKFKEKDKEKKNGIFIGKKQDLDTDLMNKQRELFLKNHKKFSNLSFVNSLVKQLIIV</sequence>
<feature type="compositionally biased region" description="Basic residues" evidence="2">
    <location>
        <begin position="210"/>
        <end position="220"/>
    </location>
</feature>
<feature type="region of interest" description="Disordered" evidence="2">
    <location>
        <begin position="209"/>
        <end position="262"/>
    </location>
</feature>